<dbReference type="EMBL" id="JAGJCB010000008">
    <property type="protein sequence ID" value="MBP0904181.1"/>
    <property type="molecule type" value="Genomic_DNA"/>
</dbReference>
<sequence>MDNVIEFLENFFQVEADASFTAQQDNNFKDANEKAILLYSFCVEALKNNLGVIIREYPKPKMPSFIPVPPAPTEPFKKRILFKLSEYKSKSKRFDNIYIAFCSVMNQEQDGYLSIDILFLVTKIGQEFKIARNYIYDEEANNDWHGTSWHENEGAKGVDLWNLGEFVKTKRLISPQDSELSMKLYNQNI</sequence>
<dbReference type="RefSeq" id="WP_209655078.1">
    <property type="nucleotide sequence ID" value="NZ_JAGJCB010000008.1"/>
</dbReference>
<protein>
    <submittedName>
        <fullName evidence="1">Uncharacterized protein</fullName>
    </submittedName>
</protein>
<organism evidence="1 2">
    <name type="scientific">Mariniflexile gromovii</name>
    <dbReference type="NCBI Taxonomy" id="362523"/>
    <lineage>
        <taxon>Bacteria</taxon>
        <taxon>Pseudomonadati</taxon>
        <taxon>Bacteroidota</taxon>
        <taxon>Flavobacteriia</taxon>
        <taxon>Flavobacteriales</taxon>
        <taxon>Flavobacteriaceae</taxon>
        <taxon>Mariniflexile</taxon>
    </lineage>
</organism>
<accession>A0ABS4BVZ6</accession>
<gene>
    <name evidence="1" type="ORF">J8H85_10105</name>
</gene>
<evidence type="ECO:0000313" key="1">
    <source>
        <dbReference type="EMBL" id="MBP0904181.1"/>
    </source>
</evidence>
<reference evidence="1 2" key="1">
    <citation type="submission" date="2021-04" db="EMBL/GenBank/DDBJ databases">
        <title>Mariniflexile gromovii gen. nov., sp. nov., a gliding bacterium isolated from the sea urchin Strongylocentrotus intermedius.</title>
        <authorList>
            <person name="Ko S."/>
            <person name="Le V."/>
            <person name="Ahn C.-Y."/>
            <person name="Oh H.-M."/>
        </authorList>
    </citation>
    <scope>NUCLEOTIDE SEQUENCE [LARGE SCALE GENOMIC DNA]</scope>
    <source>
        <strain evidence="1 2">KCTC 12570</strain>
    </source>
</reference>
<comment type="caution">
    <text evidence="1">The sequence shown here is derived from an EMBL/GenBank/DDBJ whole genome shotgun (WGS) entry which is preliminary data.</text>
</comment>
<name>A0ABS4BVZ6_9FLAO</name>
<proteinExistence type="predicted"/>
<dbReference type="Proteomes" id="UP000670776">
    <property type="component" value="Unassembled WGS sequence"/>
</dbReference>
<keyword evidence="2" id="KW-1185">Reference proteome</keyword>
<evidence type="ECO:0000313" key="2">
    <source>
        <dbReference type="Proteomes" id="UP000670776"/>
    </source>
</evidence>